<dbReference type="InterPro" id="IPR007159">
    <property type="entry name" value="SpoVT-AbrB_dom"/>
</dbReference>
<sequence length="65" mass="7061">MSNDSVTVFADTRKAIHGSGCTQVTIPQDLTETLDIEIGDQLLFTYDQGDDAITIRPADGLSPYE</sequence>
<gene>
    <name evidence="2" type="ORF">M0R89_07425</name>
</gene>
<proteinExistence type="predicted"/>
<dbReference type="RefSeq" id="WP_248651916.1">
    <property type="nucleotide sequence ID" value="NZ_CP096659.1"/>
</dbReference>
<protein>
    <submittedName>
        <fullName evidence="2">AbrB/MazE/SpoVT family DNA-binding domain-containing protein</fullName>
    </submittedName>
</protein>
<dbReference type="AlphaFoldDB" id="A0A8U0HYG3"/>
<dbReference type="SUPFAM" id="SSF89447">
    <property type="entry name" value="AbrB/MazE/MraZ-like"/>
    <property type="match status" value="1"/>
</dbReference>
<evidence type="ECO:0000313" key="2">
    <source>
        <dbReference type="EMBL" id="UPV75879.1"/>
    </source>
</evidence>
<dbReference type="GO" id="GO:0003677">
    <property type="term" value="F:DNA binding"/>
    <property type="evidence" value="ECO:0007669"/>
    <property type="project" value="UniProtKB-KW"/>
</dbReference>
<dbReference type="Gene3D" id="2.10.260.10">
    <property type="match status" value="1"/>
</dbReference>
<organism evidence="2 3">
    <name type="scientific">Halorussus limi</name>
    <dbReference type="NCBI Taxonomy" id="2938695"/>
    <lineage>
        <taxon>Archaea</taxon>
        <taxon>Methanobacteriati</taxon>
        <taxon>Methanobacteriota</taxon>
        <taxon>Stenosarchaea group</taxon>
        <taxon>Halobacteria</taxon>
        <taxon>Halobacteriales</taxon>
        <taxon>Haladaptataceae</taxon>
        <taxon>Halorussus</taxon>
    </lineage>
</organism>
<dbReference type="Pfam" id="PF04014">
    <property type="entry name" value="MazE_antitoxin"/>
    <property type="match status" value="1"/>
</dbReference>
<accession>A0A8U0HYG3</accession>
<dbReference type="EMBL" id="CP096659">
    <property type="protein sequence ID" value="UPV75879.1"/>
    <property type="molecule type" value="Genomic_DNA"/>
</dbReference>
<evidence type="ECO:0000313" key="3">
    <source>
        <dbReference type="Proteomes" id="UP000830729"/>
    </source>
</evidence>
<name>A0A8U0HYG3_9EURY</name>
<reference evidence="2 3" key="1">
    <citation type="submission" date="2022-04" db="EMBL/GenBank/DDBJ databases">
        <title>Diverse halophilic archaea isolated from saline environments.</title>
        <authorList>
            <person name="Cui H.-L."/>
        </authorList>
    </citation>
    <scope>NUCLEOTIDE SEQUENCE [LARGE SCALE GENOMIC DNA]</scope>
    <source>
        <strain evidence="2 3">XZYJT49</strain>
    </source>
</reference>
<evidence type="ECO:0000259" key="1">
    <source>
        <dbReference type="Pfam" id="PF04014"/>
    </source>
</evidence>
<feature type="domain" description="SpoVT-AbrB" evidence="1">
    <location>
        <begin position="23"/>
        <end position="58"/>
    </location>
</feature>
<keyword evidence="2" id="KW-0238">DNA-binding</keyword>
<dbReference type="Proteomes" id="UP000830729">
    <property type="component" value="Chromosome"/>
</dbReference>
<keyword evidence="3" id="KW-1185">Reference proteome</keyword>
<dbReference type="KEGG" id="halx:M0R89_07425"/>
<dbReference type="InterPro" id="IPR037914">
    <property type="entry name" value="SpoVT-AbrB_sf"/>
</dbReference>
<dbReference type="GeneID" id="72185018"/>